<dbReference type="Proteomes" id="UP000000552">
    <property type="component" value="Plasmid pMLa"/>
</dbReference>
<organism evidence="1 2">
    <name type="scientific">Mesorhizobium japonicum (strain LMG 29417 / CECT 9101 / MAFF 303099)</name>
    <name type="common">Mesorhizobium loti (strain MAFF 303099)</name>
    <dbReference type="NCBI Taxonomy" id="266835"/>
    <lineage>
        <taxon>Bacteria</taxon>
        <taxon>Pseudomonadati</taxon>
        <taxon>Pseudomonadota</taxon>
        <taxon>Alphaproteobacteria</taxon>
        <taxon>Hyphomicrobiales</taxon>
        <taxon>Phyllobacteriaceae</taxon>
        <taxon>Mesorhizobium</taxon>
    </lineage>
</organism>
<reference evidence="1 2" key="1">
    <citation type="journal article" date="2000" name="DNA Res.">
        <title>Complete genome structure of the nitrogen-fixing symbiotic bacterium Mesorhizobium loti.</title>
        <authorList>
            <person name="Kaneko T."/>
            <person name="Nakamura Y."/>
            <person name="Sato S."/>
            <person name="Asamizu E."/>
            <person name="Kato T."/>
            <person name="Sasamoto S."/>
            <person name="Watanabe A."/>
            <person name="Idesawa K."/>
            <person name="Ishikawa A."/>
            <person name="Kawashima K."/>
            <person name="Kimura T."/>
            <person name="Kishida Y."/>
            <person name="Kiyokawa C."/>
            <person name="Kohara M."/>
            <person name="Matsumoto M."/>
            <person name="Matsuno A."/>
            <person name="Mochizuki Y."/>
            <person name="Nakayama S."/>
            <person name="Nakazaki N."/>
            <person name="Shimpo S."/>
            <person name="Sugimoto M."/>
            <person name="Takeuchi C."/>
            <person name="Yamada M."/>
            <person name="Tabata S."/>
        </authorList>
    </citation>
    <scope>NUCLEOTIDE SEQUENCE [LARGE SCALE GENOMIC DNA]</scope>
    <source>
        <strain evidence="2">LMG 29417 / CECT 9101 / MAFF 303099</strain>
        <plasmid evidence="1 2">pMLa</plasmid>
    </source>
</reference>
<gene>
    <name evidence="1" type="ordered locus">mll9392</name>
</gene>
<keyword evidence="1" id="KW-0614">Plasmid</keyword>
<dbReference type="AlphaFoldDB" id="Q981F9"/>
<geneLocation type="plasmid" evidence="1 2">
    <name>pMLa</name>
</geneLocation>
<sequence>MSLVGLPVRDTVHVNSMEGFNSRVRRTMVGVFHQISPPHAACISMKSASTGLSASRLEAPFAKLGTAGKSCKLSGAASAATADCPSRCHGTSDAPKTDGGITIKLAVAVFG</sequence>
<dbReference type="HOGENOM" id="CLU_2331734_0_0_5"/>
<evidence type="ECO:0000313" key="1">
    <source>
        <dbReference type="EMBL" id="BAB54996.1"/>
    </source>
</evidence>
<evidence type="ECO:0000313" key="2">
    <source>
        <dbReference type="Proteomes" id="UP000000552"/>
    </source>
</evidence>
<proteinExistence type="predicted"/>
<dbReference type="EMBL" id="BA000013">
    <property type="protein sequence ID" value="BAB54996.1"/>
    <property type="molecule type" value="Genomic_DNA"/>
</dbReference>
<accession>Q981F9</accession>
<protein>
    <submittedName>
        <fullName evidence="1">Mll9392 protein</fullName>
    </submittedName>
</protein>
<name>Q981F9_RHILO</name>
<dbReference type="KEGG" id="mlo:mll9392"/>